<protein>
    <submittedName>
        <fullName evidence="1">Uncharacterized protein</fullName>
    </submittedName>
</protein>
<organism evidence="1 2">
    <name type="scientific">Lottia gigantea</name>
    <name type="common">Giant owl limpet</name>
    <dbReference type="NCBI Taxonomy" id="225164"/>
    <lineage>
        <taxon>Eukaryota</taxon>
        <taxon>Metazoa</taxon>
        <taxon>Spiralia</taxon>
        <taxon>Lophotrochozoa</taxon>
        <taxon>Mollusca</taxon>
        <taxon>Gastropoda</taxon>
        <taxon>Patellogastropoda</taxon>
        <taxon>Lottioidea</taxon>
        <taxon>Lottiidae</taxon>
        <taxon>Lottia</taxon>
    </lineage>
</organism>
<gene>
    <name evidence="1" type="ORF">LOTGIDRAFT_161978</name>
</gene>
<dbReference type="AlphaFoldDB" id="V4AIU7"/>
<dbReference type="OrthoDB" id="6322985at2759"/>
<keyword evidence="2" id="KW-1185">Reference proteome</keyword>
<dbReference type="OMA" id="PHDHEVT"/>
<dbReference type="GeneID" id="20238834"/>
<dbReference type="KEGG" id="lgi:LOTGIDRAFT_161978"/>
<name>V4AIU7_LOTGI</name>
<dbReference type="CTD" id="20238834"/>
<sequence>MAEWLRRWTRNPMGYSRSGSNPARCDLPIQFQQQYQMDTLAAAIKLRSLLKSHDFSVQQLRKIESYLEELNNKISSRTDTRFISGGYQIILRKCVIEGFRSLVQSFRDKRWNEIQDCVNGIISDLSGEDSRRTNDDGNNLITEEFDLTIQSFSMEFCELHRGC</sequence>
<dbReference type="RefSeq" id="XP_009056098.1">
    <property type="nucleotide sequence ID" value="XM_009057850.1"/>
</dbReference>
<evidence type="ECO:0000313" key="1">
    <source>
        <dbReference type="EMBL" id="ESO93406.1"/>
    </source>
</evidence>
<proteinExistence type="predicted"/>
<dbReference type="EMBL" id="KB201931">
    <property type="protein sequence ID" value="ESO93406.1"/>
    <property type="molecule type" value="Genomic_DNA"/>
</dbReference>
<accession>V4AIU7</accession>
<dbReference type="HOGENOM" id="CLU_1628933_0_0_1"/>
<evidence type="ECO:0000313" key="2">
    <source>
        <dbReference type="Proteomes" id="UP000030746"/>
    </source>
</evidence>
<dbReference type="Proteomes" id="UP000030746">
    <property type="component" value="Unassembled WGS sequence"/>
</dbReference>
<reference evidence="1 2" key="1">
    <citation type="journal article" date="2013" name="Nature">
        <title>Insights into bilaterian evolution from three spiralian genomes.</title>
        <authorList>
            <person name="Simakov O."/>
            <person name="Marletaz F."/>
            <person name="Cho S.J."/>
            <person name="Edsinger-Gonzales E."/>
            <person name="Havlak P."/>
            <person name="Hellsten U."/>
            <person name="Kuo D.H."/>
            <person name="Larsson T."/>
            <person name="Lv J."/>
            <person name="Arendt D."/>
            <person name="Savage R."/>
            <person name="Osoegawa K."/>
            <person name="de Jong P."/>
            <person name="Grimwood J."/>
            <person name="Chapman J.A."/>
            <person name="Shapiro H."/>
            <person name="Aerts A."/>
            <person name="Otillar R.P."/>
            <person name="Terry A.Y."/>
            <person name="Boore J.L."/>
            <person name="Grigoriev I.V."/>
            <person name="Lindberg D.R."/>
            <person name="Seaver E.C."/>
            <person name="Weisblat D.A."/>
            <person name="Putnam N.H."/>
            <person name="Rokhsar D.S."/>
        </authorList>
    </citation>
    <scope>NUCLEOTIDE SEQUENCE [LARGE SCALE GENOMIC DNA]</scope>
</reference>